<dbReference type="EMBL" id="GBXM01090540">
    <property type="protein sequence ID" value="JAH18037.1"/>
    <property type="molecule type" value="Transcribed_RNA"/>
</dbReference>
<reference evidence="1" key="2">
    <citation type="journal article" date="2015" name="Fish Shellfish Immunol.">
        <title>Early steps in the European eel (Anguilla anguilla)-Vibrio vulnificus interaction in the gills: Role of the RtxA13 toxin.</title>
        <authorList>
            <person name="Callol A."/>
            <person name="Pajuelo D."/>
            <person name="Ebbesson L."/>
            <person name="Teles M."/>
            <person name="MacKenzie S."/>
            <person name="Amaro C."/>
        </authorList>
    </citation>
    <scope>NUCLEOTIDE SEQUENCE</scope>
</reference>
<sequence length="32" mass="3519">MVLPSTSFPTKGPQSTALSSIPHYAFLNNLLW</sequence>
<accession>A0A0E9QNI3</accession>
<evidence type="ECO:0000313" key="1">
    <source>
        <dbReference type="EMBL" id="JAH18037.1"/>
    </source>
</evidence>
<reference evidence="1" key="1">
    <citation type="submission" date="2014-11" db="EMBL/GenBank/DDBJ databases">
        <authorList>
            <person name="Amaro Gonzalez C."/>
        </authorList>
    </citation>
    <scope>NUCLEOTIDE SEQUENCE</scope>
</reference>
<name>A0A0E9QNI3_ANGAN</name>
<organism evidence="1">
    <name type="scientific">Anguilla anguilla</name>
    <name type="common">European freshwater eel</name>
    <name type="synonym">Muraena anguilla</name>
    <dbReference type="NCBI Taxonomy" id="7936"/>
    <lineage>
        <taxon>Eukaryota</taxon>
        <taxon>Metazoa</taxon>
        <taxon>Chordata</taxon>
        <taxon>Craniata</taxon>
        <taxon>Vertebrata</taxon>
        <taxon>Euteleostomi</taxon>
        <taxon>Actinopterygii</taxon>
        <taxon>Neopterygii</taxon>
        <taxon>Teleostei</taxon>
        <taxon>Anguilliformes</taxon>
        <taxon>Anguillidae</taxon>
        <taxon>Anguilla</taxon>
    </lineage>
</organism>
<protein>
    <submittedName>
        <fullName evidence="1">Uncharacterized protein</fullName>
    </submittedName>
</protein>
<dbReference type="AlphaFoldDB" id="A0A0E9QNI3"/>
<proteinExistence type="predicted"/>